<dbReference type="InterPro" id="IPR006638">
    <property type="entry name" value="Elp3/MiaA/NifB-like_rSAM"/>
</dbReference>
<keyword evidence="6" id="KW-0949">S-adenosyl-L-methionine</keyword>
<keyword evidence="3" id="KW-0004">4Fe-4S</keyword>
<feature type="domain" description="Radical SAM core" evidence="15">
    <location>
        <begin position="157"/>
        <end position="407"/>
    </location>
</feature>
<keyword evidence="5 16" id="KW-0808">Transferase</keyword>
<proteinExistence type="predicted"/>
<organism evidence="16 17">
    <name type="scientific">Velamenicoccus archaeovorus</name>
    <dbReference type="NCBI Taxonomy" id="1930593"/>
    <lineage>
        <taxon>Bacteria</taxon>
        <taxon>Pseudomonadati</taxon>
        <taxon>Candidatus Omnitrophota</taxon>
        <taxon>Candidatus Velamenicoccus</taxon>
    </lineage>
</organism>
<name>A0A410P3P2_VELA1</name>
<dbReference type="PANTHER" id="PTHR43020">
    <property type="entry name" value="CDK5 REGULATORY SUBUNIT-ASSOCIATED PROTEIN 1"/>
    <property type="match status" value="1"/>
</dbReference>
<dbReference type="RefSeq" id="WP_128699389.1">
    <property type="nucleotide sequence ID" value="NZ_CP019384.1"/>
</dbReference>
<evidence type="ECO:0000256" key="5">
    <source>
        <dbReference type="ARBA" id="ARBA00022679"/>
    </source>
</evidence>
<evidence type="ECO:0000256" key="12">
    <source>
        <dbReference type="ARBA" id="ARBA00080698"/>
    </source>
</evidence>
<dbReference type="InterPro" id="IPR038135">
    <property type="entry name" value="Methylthiotransferase_N_sf"/>
</dbReference>
<evidence type="ECO:0000313" key="17">
    <source>
        <dbReference type="Proteomes" id="UP000287243"/>
    </source>
</evidence>
<dbReference type="PROSITE" id="PS51918">
    <property type="entry name" value="RADICAL_SAM"/>
    <property type="match status" value="1"/>
</dbReference>
<dbReference type="Gene3D" id="3.40.50.12160">
    <property type="entry name" value="Methylthiotransferase, N-terminal domain"/>
    <property type="match status" value="1"/>
</dbReference>
<evidence type="ECO:0000256" key="11">
    <source>
        <dbReference type="ARBA" id="ARBA00068570"/>
    </source>
</evidence>
<dbReference type="FunFam" id="3.80.30.20:FF:000001">
    <property type="entry name" value="tRNA-2-methylthio-N(6)-dimethylallyladenosine synthase 2"/>
    <property type="match status" value="1"/>
</dbReference>
<gene>
    <name evidence="16" type="ORF">BU251_02885</name>
</gene>
<dbReference type="SFLD" id="SFLDS00029">
    <property type="entry name" value="Radical_SAM"/>
    <property type="match status" value="1"/>
</dbReference>
<dbReference type="PANTHER" id="PTHR43020:SF2">
    <property type="entry name" value="MITOCHONDRIAL TRNA METHYLTHIOTRANSFERASE CDK5RAP1"/>
    <property type="match status" value="1"/>
</dbReference>
<comment type="cofactor">
    <cofactor evidence="1">
        <name>[4Fe-4S] cluster</name>
        <dbReference type="ChEBI" id="CHEBI:49883"/>
    </cofactor>
</comment>
<evidence type="ECO:0000256" key="8">
    <source>
        <dbReference type="ARBA" id="ARBA00023004"/>
    </source>
</evidence>
<evidence type="ECO:0000256" key="7">
    <source>
        <dbReference type="ARBA" id="ARBA00022723"/>
    </source>
</evidence>
<dbReference type="GO" id="GO:0035597">
    <property type="term" value="F:tRNA-2-methylthio-N(6)-dimethylallyladenosine(37) synthase activity"/>
    <property type="evidence" value="ECO:0007669"/>
    <property type="project" value="UniProtKB-EC"/>
</dbReference>
<comment type="function">
    <text evidence="2">Catalyzes the methylthiolation of N6-(dimethylallyl)adenosine (i(6)A), leading to the formation of 2-methylthio-N6-(dimethylallyl)adenosine (ms(2)i(6)A) at position 37 in tRNAs that read codons beginning with uridine.</text>
</comment>
<evidence type="ECO:0000256" key="13">
    <source>
        <dbReference type="ARBA" id="ARBA00081141"/>
    </source>
</evidence>
<dbReference type="InterPro" id="IPR058240">
    <property type="entry name" value="rSAM_sf"/>
</dbReference>
<evidence type="ECO:0000256" key="1">
    <source>
        <dbReference type="ARBA" id="ARBA00001966"/>
    </source>
</evidence>
<dbReference type="SFLD" id="SFLDG01061">
    <property type="entry name" value="methylthiotransferase"/>
    <property type="match status" value="1"/>
</dbReference>
<dbReference type="Pfam" id="PF04055">
    <property type="entry name" value="Radical_SAM"/>
    <property type="match status" value="1"/>
</dbReference>
<keyword evidence="17" id="KW-1185">Reference proteome</keyword>
<dbReference type="FunFam" id="3.40.50.12160:FF:000003">
    <property type="entry name" value="CDK5 regulatory subunit-associated protein 1"/>
    <property type="match status" value="1"/>
</dbReference>
<dbReference type="InterPro" id="IPR005839">
    <property type="entry name" value="Methylthiotransferase"/>
</dbReference>
<dbReference type="InterPro" id="IPR007197">
    <property type="entry name" value="rSAM"/>
</dbReference>
<protein>
    <recommendedName>
        <fullName evidence="11">tRNA-2-methylthio-N(6)-dimethylallyladenosine synthase</fullName>
        <ecNumber evidence="10">2.8.4.3</ecNumber>
    </recommendedName>
    <alternativeName>
        <fullName evidence="13">(Dimethylallyl)adenosine tRNA methylthiotransferase MiaB</fullName>
    </alternativeName>
    <alternativeName>
        <fullName evidence="12">tRNA-i(6)A37 methylthiotransferase</fullName>
    </alternativeName>
</protein>
<evidence type="ECO:0000256" key="10">
    <source>
        <dbReference type="ARBA" id="ARBA00033765"/>
    </source>
</evidence>
<dbReference type="NCBIfam" id="TIGR01574">
    <property type="entry name" value="miaB-methiolase"/>
    <property type="match status" value="1"/>
</dbReference>
<dbReference type="PROSITE" id="PS01278">
    <property type="entry name" value="MTTASE_RADICAL"/>
    <property type="match status" value="1"/>
</dbReference>
<keyword evidence="7" id="KW-0479">Metal-binding</keyword>
<evidence type="ECO:0000256" key="9">
    <source>
        <dbReference type="ARBA" id="ARBA00023014"/>
    </source>
</evidence>
<evidence type="ECO:0000256" key="3">
    <source>
        <dbReference type="ARBA" id="ARBA00022485"/>
    </source>
</evidence>
<dbReference type="SUPFAM" id="SSF102114">
    <property type="entry name" value="Radical SAM enzymes"/>
    <property type="match status" value="1"/>
</dbReference>
<evidence type="ECO:0000259" key="14">
    <source>
        <dbReference type="PROSITE" id="PS51449"/>
    </source>
</evidence>
<dbReference type="OrthoDB" id="9805215at2"/>
<accession>A0A410P3P2</accession>
<feature type="domain" description="MTTase N-terminal" evidence="14">
    <location>
        <begin position="22"/>
        <end position="135"/>
    </location>
</feature>
<dbReference type="InterPro" id="IPR013848">
    <property type="entry name" value="Methylthiotransferase_N"/>
</dbReference>
<dbReference type="GO" id="GO:0005829">
    <property type="term" value="C:cytosol"/>
    <property type="evidence" value="ECO:0007669"/>
    <property type="project" value="TreeGrafter"/>
</dbReference>
<evidence type="ECO:0000259" key="15">
    <source>
        <dbReference type="PROSITE" id="PS51918"/>
    </source>
</evidence>
<dbReference type="NCBIfam" id="TIGR00089">
    <property type="entry name" value="MiaB/RimO family radical SAM methylthiotransferase"/>
    <property type="match status" value="1"/>
</dbReference>
<evidence type="ECO:0000256" key="2">
    <source>
        <dbReference type="ARBA" id="ARBA00003234"/>
    </source>
</evidence>
<evidence type="ECO:0000256" key="6">
    <source>
        <dbReference type="ARBA" id="ARBA00022691"/>
    </source>
</evidence>
<dbReference type="PROSITE" id="PS51449">
    <property type="entry name" value="MTTASE_N"/>
    <property type="match status" value="1"/>
</dbReference>
<dbReference type="SFLD" id="SFLDG01082">
    <property type="entry name" value="B12-binding_domain_containing"/>
    <property type="match status" value="1"/>
</dbReference>
<evidence type="ECO:0000256" key="4">
    <source>
        <dbReference type="ARBA" id="ARBA00022490"/>
    </source>
</evidence>
<sequence>MVENERKDDNTGDSGGKSPKKLRVLLRTFGCQMNVRDSEVVKGLLSAEGYEMTDDPKKADVVLFNTCSVRDHAEQRVWSGIGLLSRKKNRPLIGVLGCMAQSYQADIKKRVPAVDLVVGPSEIDNIALYLEEALRTKNVLAVKERARAEEIYHTGFYDKKDHAYIVVSEGCDNFCSYCVVPYVRGRLRHRPADEIVREARAAVDAGITSITLLGQNVSAYGTEYTCLPDRQGEQSTPACRTGREDRVCGFPELLEKVAKVKGLKSLSFITSHPKDTKKELFEAMRDIPVVRKYLHVPAQSGSDRVLAMMNRGYTAEKYRELVDLYRSIVYNGELSSDFIVGFPGESEEDFRATHDLVKSVRFDSAFIFKYSTRPHTKAAEFPDDVPQAAKKRRHAELLELQKSISQSLKKHAKKA</sequence>
<dbReference type="InterPro" id="IPR023404">
    <property type="entry name" value="rSAM_horseshoe"/>
</dbReference>
<dbReference type="Pfam" id="PF00919">
    <property type="entry name" value="UPF0004"/>
    <property type="match status" value="1"/>
</dbReference>
<dbReference type="InterPro" id="IPR020612">
    <property type="entry name" value="Methylthiotransferase_CS"/>
</dbReference>
<keyword evidence="4" id="KW-0963">Cytoplasm</keyword>
<dbReference type="Gene3D" id="3.80.30.20">
    <property type="entry name" value="tm_1862 like domain"/>
    <property type="match status" value="1"/>
</dbReference>
<dbReference type="GO" id="GO:0046872">
    <property type="term" value="F:metal ion binding"/>
    <property type="evidence" value="ECO:0007669"/>
    <property type="project" value="UniProtKB-KW"/>
</dbReference>
<dbReference type="SMART" id="SM00729">
    <property type="entry name" value="Elp3"/>
    <property type="match status" value="1"/>
</dbReference>
<keyword evidence="8" id="KW-0408">Iron</keyword>
<dbReference type="AlphaFoldDB" id="A0A410P3P2"/>
<dbReference type="KEGG" id="vai:BU251_02885"/>
<dbReference type="Proteomes" id="UP000287243">
    <property type="component" value="Chromosome"/>
</dbReference>
<dbReference type="EC" id="2.8.4.3" evidence="10"/>
<dbReference type="EMBL" id="CP019384">
    <property type="protein sequence ID" value="QAT16753.1"/>
    <property type="molecule type" value="Genomic_DNA"/>
</dbReference>
<reference evidence="16 17" key="1">
    <citation type="submission" date="2017-01" db="EMBL/GenBank/DDBJ databases">
        <title>First insights into the biology of 'candidatus Vampirococcus archaeovorus'.</title>
        <authorList>
            <person name="Kizina J."/>
            <person name="Jordan S."/>
            <person name="Stueber K."/>
            <person name="Reinhardt R."/>
            <person name="Harder J."/>
        </authorList>
    </citation>
    <scope>NUCLEOTIDE SEQUENCE [LARGE SCALE GENOMIC DNA]</scope>
    <source>
        <strain evidence="16 17">LiM</strain>
    </source>
</reference>
<dbReference type="GO" id="GO:0051539">
    <property type="term" value="F:4 iron, 4 sulfur cluster binding"/>
    <property type="evidence" value="ECO:0007669"/>
    <property type="project" value="UniProtKB-KW"/>
</dbReference>
<keyword evidence="9" id="KW-0411">Iron-sulfur</keyword>
<evidence type="ECO:0000313" key="16">
    <source>
        <dbReference type="EMBL" id="QAT16753.1"/>
    </source>
</evidence>